<dbReference type="Proteomes" id="UP000626844">
    <property type="component" value="Unassembled WGS sequence"/>
</dbReference>
<feature type="domain" description="Cupin type-2" evidence="1">
    <location>
        <begin position="41"/>
        <end position="101"/>
    </location>
</feature>
<dbReference type="InterPro" id="IPR014710">
    <property type="entry name" value="RmlC-like_jellyroll"/>
</dbReference>
<dbReference type="Pfam" id="PF07883">
    <property type="entry name" value="Cupin_2"/>
    <property type="match status" value="1"/>
</dbReference>
<evidence type="ECO:0000313" key="2">
    <source>
        <dbReference type="EMBL" id="MBD1381001.1"/>
    </source>
</evidence>
<dbReference type="Gene3D" id="2.60.120.10">
    <property type="entry name" value="Jelly Rolls"/>
    <property type="match status" value="1"/>
</dbReference>
<dbReference type="AlphaFoldDB" id="A0A926RXH4"/>
<organism evidence="2 3">
    <name type="scientific">Metabacillus arenae</name>
    <dbReference type="NCBI Taxonomy" id="2771434"/>
    <lineage>
        <taxon>Bacteria</taxon>
        <taxon>Bacillati</taxon>
        <taxon>Bacillota</taxon>
        <taxon>Bacilli</taxon>
        <taxon>Bacillales</taxon>
        <taxon>Bacillaceae</taxon>
        <taxon>Metabacillus</taxon>
    </lineage>
</organism>
<protein>
    <submittedName>
        <fullName evidence="2">Cupin domain-containing protein</fullName>
    </submittedName>
</protein>
<reference evidence="2" key="1">
    <citation type="submission" date="2020-09" db="EMBL/GenBank/DDBJ databases">
        <title>A novel bacterium of genus Bacillus, isolated from South China Sea.</title>
        <authorList>
            <person name="Huang H."/>
            <person name="Mo K."/>
            <person name="Hu Y."/>
        </authorList>
    </citation>
    <scope>NUCLEOTIDE SEQUENCE</scope>
    <source>
        <strain evidence="2">IB182487</strain>
    </source>
</reference>
<name>A0A926RXH4_9BACI</name>
<dbReference type="InterPro" id="IPR013096">
    <property type="entry name" value="Cupin_2"/>
</dbReference>
<gene>
    <name evidence="2" type="ORF">IC621_12230</name>
</gene>
<dbReference type="InterPro" id="IPR011051">
    <property type="entry name" value="RmlC_Cupin_sf"/>
</dbReference>
<dbReference type="RefSeq" id="WP_191158594.1">
    <property type="nucleotide sequence ID" value="NZ_JACXAI010000014.1"/>
</dbReference>
<keyword evidence="3" id="KW-1185">Reference proteome</keyword>
<proteinExistence type="predicted"/>
<accession>A0A926RXH4</accession>
<dbReference type="EMBL" id="JACXAI010000014">
    <property type="protein sequence ID" value="MBD1381001.1"/>
    <property type="molecule type" value="Genomic_DNA"/>
</dbReference>
<evidence type="ECO:0000259" key="1">
    <source>
        <dbReference type="Pfam" id="PF07883"/>
    </source>
</evidence>
<dbReference type="PANTHER" id="PTHR43698:SF1">
    <property type="entry name" value="BLL4564 PROTEIN"/>
    <property type="match status" value="1"/>
</dbReference>
<sequence>MKIIKGNEVKLDHSNTNFFTGDVMRGPLLSVGDSKDFVMGVVNFSKGVRNKFHTHSSEQILIITDGEGIVATENEEWKVSRGDIVCIPSELKHWHGASNESNFSHIAIVYAEATTTQVED</sequence>
<evidence type="ECO:0000313" key="3">
    <source>
        <dbReference type="Proteomes" id="UP000626844"/>
    </source>
</evidence>
<dbReference type="PANTHER" id="PTHR43698">
    <property type="entry name" value="RIBD C-TERMINAL DOMAIN CONTAINING PROTEIN"/>
    <property type="match status" value="1"/>
</dbReference>
<dbReference type="SUPFAM" id="SSF51182">
    <property type="entry name" value="RmlC-like cupins"/>
    <property type="match status" value="1"/>
</dbReference>
<comment type="caution">
    <text evidence="2">The sequence shown here is derived from an EMBL/GenBank/DDBJ whole genome shotgun (WGS) entry which is preliminary data.</text>
</comment>